<keyword evidence="1" id="KW-0472">Membrane</keyword>
<keyword evidence="3" id="KW-1185">Reference proteome</keyword>
<dbReference type="AlphaFoldDB" id="A0A5M6D2C2"/>
<name>A0A5M6D2C2_9BACT</name>
<comment type="caution">
    <text evidence="2">The sequence shown here is derived from an EMBL/GenBank/DDBJ whole genome shotgun (WGS) entry which is preliminary data.</text>
</comment>
<keyword evidence="1" id="KW-0812">Transmembrane</keyword>
<evidence type="ECO:0000256" key="1">
    <source>
        <dbReference type="SAM" id="Phobius"/>
    </source>
</evidence>
<accession>A0A5M6D2C2</accession>
<evidence type="ECO:0000313" key="3">
    <source>
        <dbReference type="Proteomes" id="UP000323426"/>
    </source>
</evidence>
<dbReference type="RefSeq" id="WP_150092750.1">
    <property type="nucleotide sequence ID" value="NZ_VWSF01000030.1"/>
</dbReference>
<organism evidence="2 3">
    <name type="scientific">Adhaeribacter rhizoryzae</name>
    <dbReference type="NCBI Taxonomy" id="2607907"/>
    <lineage>
        <taxon>Bacteria</taxon>
        <taxon>Pseudomonadati</taxon>
        <taxon>Bacteroidota</taxon>
        <taxon>Cytophagia</taxon>
        <taxon>Cytophagales</taxon>
        <taxon>Hymenobacteraceae</taxon>
        <taxon>Adhaeribacter</taxon>
    </lineage>
</organism>
<gene>
    <name evidence="2" type="ORF">F0145_23780</name>
</gene>
<dbReference type="Proteomes" id="UP000323426">
    <property type="component" value="Unassembled WGS sequence"/>
</dbReference>
<dbReference type="EMBL" id="VWSF01000030">
    <property type="protein sequence ID" value="KAA5539809.1"/>
    <property type="molecule type" value="Genomic_DNA"/>
</dbReference>
<proteinExistence type="predicted"/>
<evidence type="ECO:0000313" key="2">
    <source>
        <dbReference type="EMBL" id="KAA5539809.1"/>
    </source>
</evidence>
<keyword evidence="1" id="KW-1133">Transmembrane helix</keyword>
<feature type="transmembrane region" description="Helical" evidence="1">
    <location>
        <begin position="60"/>
        <end position="78"/>
    </location>
</feature>
<sequence>MNTALINKTKAVPPIPVILQNDCGEWIFVCYYFIVSKAQFLINIGINTSAPIPLKTGGKVLAPLIIYALIYLAIYFRGRTINIPKPEKKQSAFFLNAL</sequence>
<protein>
    <submittedName>
        <fullName evidence="2">Uncharacterized protein</fullName>
    </submittedName>
</protein>
<reference evidence="2 3" key="1">
    <citation type="submission" date="2019-09" db="EMBL/GenBank/DDBJ databases">
        <title>Genome sequence and assembly of Adhaeribacter sp.</title>
        <authorList>
            <person name="Chhetri G."/>
        </authorList>
    </citation>
    <scope>NUCLEOTIDE SEQUENCE [LARGE SCALE GENOMIC DNA]</scope>
    <source>
        <strain evidence="2 3">DK36</strain>
    </source>
</reference>